<feature type="domain" description="SpoVT-AbrB" evidence="2">
    <location>
        <begin position="3"/>
        <end position="48"/>
    </location>
</feature>
<dbReference type="GO" id="GO:0097351">
    <property type="term" value="F:toxin sequestering activity"/>
    <property type="evidence" value="ECO:0007669"/>
    <property type="project" value="InterPro"/>
</dbReference>
<dbReference type="Pfam" id="PF04014">
    <property type="entry name" value="MazE_antitoxin"/>
    <property type="match status" value="1"/>
</dbReference>
<evidence type="ECO:0000259" key="2">
    <source>
        <dbReference type="PROSITE" id="PS51740"/>
    </source>
</evidence>
<sequence>MIVTISKWGNSQGFRVPKDILDKLNLAVGDLVNISQKDNKLIIEPVKKEKKYSIDELVNNLPKGYKASEEFSTKSGSEIW</sequence>
<dbReference type="PROSITE" id="PS51740">
    <property type="entry name" value="SPOVT_ABRB"/>
    <property type="match status" value="1"/>
</dbReference>
<dbReference type="Proteomes" id="UP000239065">
    <property type="component" value="Unassembled WGS sequence"/>
</dbReference>
<dbReference type="PANTHER" id="PTHR40516:SF1">
    <property type="entry name" value="ANTITOXIN CHPS-RELATED"/>
    <property type="match status" value="1"/>
</dbReference>
<evidence type="ECO:0000313" key="3">
    <source>
        <dbReference type="EMBL" id="PRM87453.1"/>
    </source>
</evidence>
<protein>
    <submittedName>
        <fullName evidence="3">Transcriptional regulator/antitoxin MazE</fullName>
    </submittedName>
</protein>
<dbReference type="SUPFAM" id="SSF89447">
    <property type="entry name" value="AbrB/MazE/MraZ-like"/>
    <property type="match status" value="1"/>
</dbReference>
<dbReference type="Gene3D" id="2.10.260.10">
    <property type="match status" value="1"/>
</dbReference>
<dbReference type="InterPro" id="IPR039052">
    <property type="entry name" value="Antitox_PemI-like"/>
</dbReference>
<dbReference type="RefSeq" id="WP_105909429.1">
    <property type="nucleotide sequence ID" value="NZ_NXGJ01000009.1"/>
</dbReference>
<dbReference type="GO" id="GO:0003677">
    <property type="term" value="F:DNA binding"/>
    <property type="evidence" value="ECO:0007669"/>
    <property type="project" value="UniProtKB-UniRule"/>
</dbReference>
<keyword evidence="1" id="KW-0238">DNA-binding</keyword>
<evidence type="ECO:0000313" key="4">
    <source>
        <dbReference type="Proteomes" id="UP000239065"/>
    </source>
</evidence>
<dbReference type="AlphaFoldDB" id="A0A2S9SLL5"/>
<dbReference type="PANTHER" id="PTHR40516">
    <property type="entry name" value="ANTITOXIN CHPS-RELATED"/>
    <property type="match status" value="1"/>
</dbReference>
<dbReference type="EMBL" id="NXGJ01000009">
    <property type="protein sequence ID" value="PRM87453.1"/>
    <property type="molecule type" value="Genomic_DNA"/>
</dbReference>
<proteinExistence type="predicted"/>
<dbReference type="SMART" id="SM00966">
    <property type="entry name" value="SpoVT_AbrB"/>
    <property type="match status" value="1"/>
</dbReference>
<reference evidence="3 4" key="1">
    <citation type="submission" date="2017-09" db="EMBL/GenBank/DDBJ databases">
        <title>Reassesment of A. cryaerophilus.</title>
        <authorList>
            <person name="Perez-Cataluna A."/>
            <person name="Collado L."/>
            <person name="Salgado O."/>
            <person name="Lefinanco V."/>
            <person name="Figueras M.J."/>
        </authorList>
    </citation>
    <scope>NUCLEOTIDE SEQUENCE [LARGE SCALE GENOMIC DNA]</scope>
    <source>
        <strain evidence="3 4">LMG 9861</strain>
    </source>
</reference>
<comment type="caution">
    <text evidence="3">The sequence shown here is derived from an EMBL/GenBank/DDBJ whole genome shotgun (WGS) entry which is preliminary data.</text>
</comment>
<organism evidence="3 4">
    <name type="scientific">Aliarcobacter cryaerophilus</name>
    <dbReference type="NCBI Taxonomy" id="28198"/>
    <lineage>
        <taxon>Bacteria</taxon>
        <taxon>Pseudomonadati</taxon>
        <taxon>Campylobacterota</taxon>
        <taxon>Epsilonproteobacteria</taxon>
        <taxon>Campylobacterales</taxon>
        <taxon>Arcobacteraceae</taxon>
        <taxon>Aliarcobacter</taxon>
    </lineage>
</organism>
<name>A0A2S9SLL5_9BACT</name>
<accession>A0A2S9SLL5</accession>
<dbReference type="InterPro" id="IPR007159">
    <property type="entry name" value="SpoVT-AbrB_dom"/>
</dbReference>
<gene>
    <name evidence="3" type="ORF">CJ669_07770</name>
</gene>
<dbReference type="InterPro" id="IPR037914">
    <property type="entry name" value="SpoVT-AbrB_sf"/>
</dbReference>
<evidence type="ECO:0000256" key="1">
    <source>
        <dbReference type="PROSITE-ProRule" id="PRU01076"/>
    </source>
</evidence>